<evidence type="ECO:0000313" key="1">
    <source>
        <dbReference type="EMBL" id="KAI9909093.1"/>
    </source>
</evidence>
<protein>
    <submittedName>
        <fullName evidence="1">Uncharacterized protein</fullName>
    </submittedName>
</protein>
<comment type="caution">
    <text evidence="1">The sequence shown here is derived from an EMBL/GenBank/DDBJ whole genome shotgun (WGS) entry which is preliminary data.</text>
</comment>
<sequence>MRLWHDDDARPFAEYILRVGNGEEPPVRGNGAVVSFGGASPSAGVEIALYAGITRCETLEALINKVYPSLPLRFAEQGCVDGRAILTTKNAAVNQLNDTIAALIPGEEHVYLSADSVAADDDQAVVYGAEFLNTITVAGMPPHRLALKIRISVILLRDLDAGTGLFKETRLIVRRLGRRVIVAKIAGGSHTGEWVHIPRITMSSTGQRWPFTLMQRKFPLQLAFAMTINKSQGQTIETVGIHLSEPVLTHGQLYGALSRASRVSGVALHFPNGESTTNVVYWGMLQ</sequence>
<gene>
    <name evidence="1" type="ORF">PsorP6_015194</name>
</gene>
<accession>A0ACC0VTM2</accession>
<name>A0ACC0VTM2_9STRA</name>
<keyword evidence="2" id="KW-1185">Reference proteome</keyword>
<dbReference type="EMBL" id="CM047586">
    <property type="protein sequence ID" value="KAI9909093.1"/>
    <property type="molecule type" value="Genomic_DNA"/>
</dbReference>
<organism evidence="1 2">
    <name type="scientific">Peronosclerospora sorghi</name>
    <dbReference type="NCBI Taxonomy" id="230839"/>
    <lineage>
        <taxon>Eukaryota</taxon>
        <taxon>Sar</taxon>
        <taxon>Stramenopiles</taxon>
        <taxon>Oomycota</taxon>
        <taxon>Peronosporomycetes</taxon>
        <taxon>Peronosporales</taxon>
        <taxon>Peronosporaceae</taxon>
        <taxon>Peronosclerospora</taxon>
    </lineage>
</organism>
<reference evidence="1 2" key="1">
    <citation type="journal article" date="2022" name="bioRxiv">
        <title>The genome of the oomycete Peronosclerospora sorghi, a cosmopolitan pathogen of maize and sorghum, is inflated with dispersed pseudogenes.</title>
        <authorList>
            <person name="Fletcher K."/>
            <person name="Martin F."/>
            <person name="Isakeit T."/>
            <person name="Cavanaugh K."/>
            <person name="Magill C."/>
            <person name="Michelmore R."/>
        </authorList>
    </citation>
    <scope>NUCLEOTIDE SEQUENCE [LARGE SCALE GENOMIC DNA]</scope>
    <source>
        <strain evidence="1">P6</strain>
    </source>
</reference>
<proteinExistence type="predicted"/>
<dbReference type="Proteomes" id="UP001163321">
    <property type="component" value="Chromosome 7"/>
</dbReference>
<evidence type="ECO:0000313" key="2">
    <source>
        <dbReference type="Proteomes" id="UP001163321"/>
    </source>
</evidence>